<dbReference type="AlphaFoldDB" id="A0A941CSE9"/>
<comment type="caution">
    <text evidence="1">The sequence shown here is derived from an EMBL/GenBank/DDBJ whole genome shotgun (WGS) entry which is preliminary data.</text>
</comment>
<dbReference type="InterPro" id="IPR041289">
    <property type="entry name" value="Bact_RF_family3"/>
</dbReference>
<keyword evidence="2" id="KW-1185">Reference proteome</keyword>
<dbReference type="Proteomes" id="UP000675379">
    <property type="component" value="Unassembled WGS sequence"/>
</dbReference>
<evidence type="ECO:0000313" key="1">
    <source>
        <dbReference type="EMBL" id="MBR0576516.1"/>
    </source>
</evidence>
<protein>
    <submittedName>
        <fullName evidence="1">Uncharacterized protein</fullName>
    </submittedName>
</protein>
<proteinExistence type="predicted"/>
<dbReference type="RefSeq" id="WP_211801526.1">
    <property type="nucleotide sequence ID" value="NZ_JAGSCS010000011.1"/>
</dbReference>
<name>A0A941CSE9_9CLOT</name>
<evidence type="ECO:0000313" key="2">
    <source>
        <dbReference type="Proteomes" id="UP000675379"/>
    </source>
</evidence>
<dbReference type="Pfam" id="PF18845">
    <property type="entry name" value="baeRF_family3"/>
    <property type="match status" value="1"/>
</dbReference>
<organism evidence="1 2">
    <name type="scientific">Proteiniclasticum sediminis</name>
    <dbReference type="NCBI Taxonomy" id="2804028"/>
    <lineage>
        <taxon>Bacteria</taxon>
        <taxon>Bacillati</taxon>
        <taxon>Bacillota</taxon>
        <taxon>Clostridia</taxon>
        <taxon>Eubacteriales</taxon>
        <taxon>Clostridiaceae</taxon>
        <taxon>Proteiniclasticum</taxon>
    </lineage>
</organism>
<dbReference type="EMBL" id="JAGSCS010000011">
    <property type="protein sequence ID" value="MBR0576516.1"/>
    <property type="molecule type" value="Genomic_DNA"/>
</dbReference>
<reference evidence="1" key="1">
    <citation type="submission" date="2021-04" db="EMBL/GenBank/DDBJ databases">
        <title>Proteiniclasticum sedimins sp. nov., an obligate anaerobic bacterium isolated from anaerobic sludge.</title>
        <authorList>
            <person name="Liu J."/>
        </authorList>
    </citation>
    <scope>NUCLEOTIDE SEQUENCE</scope>
    <source>
        <strain evidence="1">BAD-10</strain>
    </source>
</reference>
<sequence length="379" mass="42969">MRYTIAERFPHPIIDKSTGPLVSIFMPTSRLSTETRNNIVRYKNLLKTVETKLGTEYPGKDAETLLATLRELTEDKIFWNYQLDGLGILASPEETVIYKLQRDIPEFVEVSGTFHIKPLLSAYQGDDSYQILALNKNEFRLFEGNRDAIREVVLPPEERKTLKDVVGTFYEEAGSNAVSLGSSGKVMFGGVGGSTRDEEAVDQEKFFRYVDRYIYESHSKRTELPLILASLPEHQKDFAKISHNEFLQKDGIKKDPQSLDPDALRTLAWEILEPQFYATIDKLAERYDLSKSRELASEDISEVARAALENRVDTLLVNLDKTIPGRIEPGNDRLLVENGAGDMLNDLAVLALKQKAKVFVVPKEKMDLETGVKSIFRYL</sequence>
<accession>A0A941CSE9</accession>
<gene>
    <name evidence="1" type="ORF">KCG48_09200</name>
</gene>